<dbReference type="Proteomes" id="UP001551011">
    <property type="component" value="Unassembled WGS sequence"/>
</dbReference>
<sequence>MKPITRGTLAAVVTGVAATVGAAAPAAASGTVPVPVPLGGAARSLGMEAPKAGAELPLLKPGAPDGPRYVTGRLVPDRTLPQLPVSSGLPGLDARAPLPHLLDDGFDHVEVDSPTGDLRALTPGLSLDAPLSAPAGGDFGLPGARVPQAGVLPPVVRTVADGNVGTGPGL</sequence>
<organism evidence="2 3">
    <name type="scientific">Streptomyces flaveolus</name>
    <dbReference type="NCBI Taxonomy" id="67297"/>
    <lineage>
        <taxon>Bacteria</taxon>
        <taxon>Bacillati</taxon>
        <taxon>Actinomycetota</taxon>
        <taxon>Actinomycetes</taxon>
        <taxon>Kitasatosporales</taxon>
        <taxon>Streptomycetaceae</taxon>
        <taxon>Streptomyces</taxon>
    </lineage>
</organism>
<name>A0ABV3A685_9ACTN</name>
<proteinExistence type="predicted"/>
<dbReference type="EMBL" id="JBFAEG010000006">
    <property type="protein sequence ID" value="MEU5707125.1"/>
    <property type="molecule type" value="Genomic_DNA"/>
</dbReference>
<evidence type="ECO:0000313" key="3">
    <source>
        <dbReference type="Proteomes" id="UP001551011"/>
    </source>
</evidence>
<evidence type="ECO:0008006" key="4">
    <source>
        <dbReference type="Google" id="ProtNLM"/>
    </source>
</evidence>
<reference evidence="2 3" key="1">
    <citation type="submission" date="2024-06" db="EMBL/GenBank/DDBJ databases">
        <title>The Natural Products Discovery Center: Release of the First 8490 Sequenced Strains for Exploring Actinobacteria Biosynthetic Diversity.</title>
        <authorList>
            <person name="Kalkreuter E."/>
            <person name="Kautsar S.A."/>
            <person name="Yang D."/>
            <person name="Bader C.D."/>
            <person name="Teijaro C.N."/>
            <person name="Fluegel L."/>
            <person name="Davis C.M."/>
            <person name="Simpson J.R."/>
            <person name="Lauterbach L."/>
            <person name="Steele A.D."/>
            <person name="Gui C."/>
            <person name="Meng S."/>
            <person name="Li G."/>
            <person name="Viehrig K."/>
            <person name="Ye F."/>
            <person name="Su P."/>
            <person name="Kiefer A.F."/>
            <person name="Nichols A."/>
            <person name="Cepeda A.J."/>
            <person name="Yan W."/>
            <person name="Fan B."/>
            <person name="Jiang Y."/>
            <person name="Adhikari A."/>
            <person name="Zheng C.-J."/>
            <person name="Schuster L."/>
            <person name="Cowan T.M."/>
            <person name="Smanski M.J."/>
            <person name="Chevrette M.G."/>
            <person name="De Carvalho L.P.S."/>
            <person name="Shen B."/>
        </authorList>
    </citation>
    <scope>NUCLEOTIDE SEQUENCE [LARGE SCALE GENOMIC DNA]</scope>
    <source>
        <strain evidence="2 3">NPDC020594</strain>
    </source>
</reference>
<keyword evidence="3" id="KW-1185">Reference proteome</keyword>
<accession>A0ABV3A685</accession>
<gene>
    <name evidence="2" type="ORF">AB0H04_09580</name>
</gene>
<comment type="caution">
    <text evidence="2">The sequence shown here is derived from an EMBL/GenBank/DDBJ whole genome shotgun (WGS) entry which is preliminary data.</text>
</comment>
<dbReference type="RefSeq" id="WP_030658119.1">
    <property type="nucleotide sequence ID" value="NZ_JBEXDP010000014.1"/>
</dbReference>
<feature type="signal peptide" evidence="1">
    <location>
        <begin position="1"/>
        <end position="22"/>
    </location>
</feature>
<evidence type="ECO:0000313" key="2">
    <source>
        <dbReference type="EMBL" id="MEU5707125.1"/>
    </source>
</evidence>
<protein>
    <recommendedName>
        <fullName evidence="4">Secreted protein</fullName>
    </recommendedName>
</protein>
<evidence type="ECO:0000256" key="1">
    <source>
        <dbReference type="SAM" id="SignalP"/>
    </source>
</evidence>
<feature type="chain" id="PRO_5045847099" description="Secreted protein" evidence="1">
    <location>
        <begin position="23"/>
        <end position="170"/>
    </location>
</feature>
<keyword evidence="1" id="KW-0732">Signal</keyword>